<evidence type="ECO:0008006" key="3">
    <source>
        <dbReference type="Google" id="ProtNLM"/>
    </source>
</evidence>
<proteinExistence type="predicted"/>
<accession>A0A8S5L7G9</accession>
<keyword evidence="1" id="KW-0472">Membrane</keyword>
<protein>
    <recommendedName>
        <fullName evidence="3">Holin</fullName>
    </recommendedName>
</protein>
<evidence type="ECO:0000313" key="2">
    <source>
        <dbReference type="EMBL" id="DAD65829.1"/>
    </source>
</evidence>
<name>A0A8S5L7G9_9CAUD</name>
<evidence type="ECO:0000256" key="1">
    <source>
        <dbReference type="SAM" id="Phobius"/>
    </source>
</evidence>
<feature type="transmembrane region" description="Helical" evidence="1">
    <location>
        <begin position="72"/>
        <end position="90"/>
    </location>
</feature>
<feature type="transmembrane region" description="Helical" evidence="1">
    <location>
        <begin position="47"/>
        <end position="66"/>
    </location>
</feature>
<dbReference type="EMBL" id="BK014649">
    <property type="protein sequence ID" value="DAD65829.1"/>
    <property type="molecule type" value="Genomic_DNA"/>
</dbReference>
<feature type="transmembrane region" description="Helical" evidence="1">
    <location>
        <begin position="18"/>
        <end position="35"/>
    </location>
</feature>
<keyword evidence="1" id="KW-1133">Transmembrane helix</keyword>
<reference evidence="2" key="1">
    <citation type="journal article" date="2021" name="Proc. Natl. Acad. Sci. U.S.A.">
        <title>A Catalog of Tens of Thousands of Viruses from Human Metagenomes Reveals Hidden Associations with Chronic Diseases.</title>
        <authorList>
            <person name="Tisza M.J."/>
            <person name="Buck C.B."/>
        </authorList>
    </citation>
    <scope>NUCLEOTIDE SEQUENCE</scope>
    <source>
        <strain evidence="2">Ctt4r3</strain>
    </source>
</reference>
<organism evidence="2">
    <name type="scientific">CrAss-like virus sp. ctt4r3</name>
    <dbReference type="NCBI Taxonomy" id="2823619"/>
    <lineage>
        <taxon>Viruses</taxon>
        <taxon>Duplodnaviria</taxon>
        <taxon>Heunggongvirae</taxon>
        <taxon>Uroviricota</taxon>
        <taxon>Caudoviricetes</taxon>
        <taxon>Crassvirales</taxon>
    </lineage>
</organism>
<keyword evidence="1" id="KW-0812">Transmembrane</keyword>
<sequence>MENLINHFVELFNTHFDLSFMLCVNILTYILIKAIDDLNGDKAVGTWTKRLVMIISCFAIAAGYKAGGYEETVILINSSVLAPVAWSWIFKPILKKLGVDYKQIDKTNKMD</sequence>